<reference evidence="1 2" key="1">
    <citation type="journal article" date="2023" name="Nucleic Acids Res.">
        <title>The hologenome of Daphnia magna reveals possible DNA methylation and microbiome-mediated evolution of the host genome.</title>
        <authorList>
            <person name="Chaturvedi A."/>
            <person name="Li X."/>
            <person name="Dhandapani V."/>
            <person name="Marshall H."/>
            <person name="Kissane S."/>
            <person name="Cuenca-Cambronero M."/>
            <person name="Asole G."/>
            <person name="Calvet F."/>
            <person name="Ruiz-Romero M."/>
            <person name="Marangio P."/>
            <person name="Guigo R."/>
            <person name="Rago D."/>
            <person name="Mirbahai L."/>
            <person name="Eastwood N."/>
            <person name="Colbourne J.K."/>
            <person name="Zhou J."/>
            <person name="Mallon E."/>
            <person name="Orsini L."/>
        </authorList>
    </citation>
    <scope>NUCLEOTIDE SEQUENCE [LARGE SCALE GENOMIC DNA]</scope>
    <source>
        <strain evidence="1">LRV0_1</strain>
    </source>
</reference>
<dbReference type="Proteomes" id="UP001234178">
    <property type="component" value="Unassembled WGS sequence"/>
</dbReference>
<proteinExistence type="predicted"/>
<gene>
    <name evidence="1" type="ORF">OUZ56_005390</name>
</gene>
<protein>
    <submittedName>
        <fullName evidence="1">Uncharacterized protein</fullName>
    </submittedName>
</protein>
<comment type="caution">
    <text evidence="1">The sequence shown here is derived from an EMBL/GenBank/DDBJ whole genome shotgun (WGS) entry which is preliminary data.</text>
</comment>
<name>A0ABQ9YSN0_9CRUS</name>
<sequence>MKSAVKTAFTITRHFTIQPGSAIDVCPTKSRRRTPSGLNFYREEDGFSIRAAAAADQLGHK</sequence>
<evidence type="ECO:0000313" key="2">
    <source>
        <dbReference type="Proteomes" id="UP001234178"/>
    </source>
</evidence>
<evidence type="ECO:0000313" key="1">
    <source>
        <dbReference type="EMBL" id="KAK4003634.1"/>
    </source>
</evidence>
<dbReference type="EMBL" id="JAOYFB010000001">
    <property type="protein sequence ID" value="KAK4003634.1"/>
    <property type="molecule type" value="Genomic_DNA"/>
</dbReference>
<organism evidence="1 2">
    <name type="scientific">Daphnia magna</name>
    <dbReference type="NCBI Taxonomy" id="35525"/>
    <lineage>
        <taxon>Eukaryota</taxon>
        <taxon>Metazoa</taxon>
        <taxon>Ecdysozoa</taxon>
        <taxon>Arthropoda</taxon>
        <taxon>Crustacea</taxon>
        <taxon>Branchiopoda</taxon>
        <taxon>Diplostraca</taxon>
        <taxon>Cladocera</taxon>
        <taxon>Anomopoda</taxon>
        <taxon>Daphniidae</taxon>
        <taxon>Daphnia</taxon>
    </lineage>
</organism>
<accession>A0ABQ9YSN0</accession>
<keyword evidence="2" id="KW-1185">Reference proteome</keyword>